<evidence type="ECO:0000313" key="2">
    <source>
        <dbReference type="Proteomes" id="UP000735302"/>
    </source>
</evidence>
<name>A0AAV4ADQ7_9GAST</name>
<reference evidence="1 2" key="1">
    <citation type="journal article" date="2021" name="Elife">
        <title>Chloroplast acquisition without the gene transfer in kleptoplastic sea slugs, Plakobranchus ocellatus.</title>
        <authorList>
            <person name="Maeda T."/>
            <person name="Takahashi S."/>
            <person name="Yoshida T."/>
            <person name="Shimamura S."/>
            <person name="Takaki Y."/>
            <person name="Nagai Y."/>
            <person name="Toyoda A."/>
            <person name="Suzuki Y."/>
            <person name="Arimoto A."/>
            <person name="Ishii H."/>
            <person name="Satoh N."/>
            <person name="Nishiyama T."/>
            <person name="Hasebe M."/>
            <person name="Maruyama T."/>
            <person name="Minagawa J."/>
            <person name="Obokata J."/>
            <person name="Shigenobu S."/>
        </authorList>
    </citation>
    <scope>NUCLEOTIDE SEQUENCE [LARGE SCALE GENOMIC DNA]</scope>
</reference>
<gene>
    <name evidence="1" type="ORF">PoB_003186800</name>
</gene>
<dbReference type="Proteomes" id="UP000735302">
    <property type="component" value="Unassembled WGS sequence"/>
</dbReference>
<proteinExistence type="predicted"/>
<comment type="caution">
    <text evidence="1">The sequence shown here is derived from an EMBL/GenBank/DDBJ whole genome shotgun (WGS) entry which is preliminary data.</text>
</comment>
<sequence>MPKILGNADAMKRVLETDSDSNMAHVESDSVTQADLDQCDICVGVKHGNVTQEDPPFLLKKKKKKRIALEIKATDKSSEDSVSVWTMDLESVLMCGISKLLIWNDGCGYQNKSAAIANSVLHLSVETKAPVEQKFLTPGHTQMDCGAMHSLVERKTKCDIFTPTDDLGIAMAREAPFTVTERPKLVTQHPAIPGVYGKLSVQCPNLLTRYPAVPRLYRELFIQRFNILNEHPAVTGVYSKIPPQSSAPTS</sequence>
<evidence type="ECO:0000313" key="1">
    <source>
        <dbReference type="EMBL" id="GFO05363.1"/>
    </source>
</evidence>
<dbReference type="AlphaFoldDB" id="A0AAV4ADQ7"/>
<keyword evidence="2" id="KW-1185">Reference proteome</keyword>
<organism evidence="1 2">
    <name type="scientific">Plakobranchus ocellatus</name>
    <dbReference type="NCBI Taxonomy" id="259542"/>
    <lineage>
        <taxon>Eukaryota</taxon>
        <taxon>Metazoa</taxon>
        <taxon>Spiralia</taxon>
        <taxon>Lophotrochozoa</taxon>
        <taxon>Mollusca</taxon>
        <taxon>Gastropoda</taxon>
        <taxon>Heterobranchia</taxon>
        <taxon>Euthyneura</taxon>
        <taxon>Panpulmonata</taxon>
        <taxon>Sacoglossa</taxon>
        <taxon>Placobranchoidea</taxon>
        <taxon>Plakobranchidae</taxon>
        <taxon>Plakobranchus</taxon>
    </lineage>
</organism>
<accession>A0AAV4ADQ7</accession>
<protein>
    <submittedName>
        <fullName evidence="1">Uncharacterized protein</fullName>
    </submittedName>
</protein>
<dbReference type="EMBL" id="BLXT01003748">
    <property type="protein sequence ID" value="GFO05363.1"/>
    <property type="molecule type" value="Genomic_DNA"/>
</dbReference>